<dbReference type="Pfam" id="PF00625">
    <property type="entry name" value="Guanylate_kin"/>
    <property type="match status" value="1"/>
</dbReference>
<dbReference type="GO" id="GO:0005829">
    <property type="term" value="C:cytosol"/>
    <property type="evidence" value="ECO:0007669"/>
    <property type="project" value="TreeGrafter"/>
</dbReference>
<dbReference type="GO" id="GO:0005524">
    <property type="term" value="F:ATP binding"/>
    <property type="evidence" value="ECO:0007669"/>
    <property type="project" value="UniProtKB-KW"/>
</dbReference>
<dbReference type="CDD" id="cd00071">
    <property type="entry name" value="GMPK"/>
    <property type="match status" value="1"/>
</dbReference>
<accession>A0AAD7BJS4</accession>
<dbReference type="InterPro" id="IPR017665">
    <property type="entry name" value="Guanylate_kinase"/>
</dbReference>
<reference evidence="8" key="1">
    <citation type="submission" date="2023-03" db="EMBL/GenBank/DDBJ databases">
        <title>Massive genome expansion in bonnet fungi (Mycena s.s.) driven by repeated elements and novel gene families across ecological guilds.</title>
        <authorList>
            <consortium name="Lawrence Berkeley National Laboratory"/>
            <person name="Harder C.B."/>
            <person name="Miyauchi S."/>
            <person name="Viragh M."/>
            <person name="Kuo A."/>
            <person name="Thoen E."/>
            <person name="Andreopoulos B."/>
            <person name="Lu D."/>
            <person name="Skrede I."/>
            <person name="Drula E."/>
            <person name="Henrissat B."/>
            <person name="Morin E."/>
            <person name="Kohler A."/>
            <person name="Barry K."/>
            <person name="LaButti K."/>
            <person name="Morin E."/>
            <person name="Salamov A."/>
            <person name="Lipzen A."/>
            <person name="Mereny Z."/>
            <person name="Hegedus B."/>
            <person name="Baldrian P."/>
            <person name="Stursova M."/>
            <person name="Weitz H."/>
            <person name="Taylor A."/>
            <person name="Grigoriev I.V."/>
            <person name="Nagy L.G."/>
            <person name="Martin F."/>
            <person name="Kauserud H."/>
        </authorList>
    </citation>
    <scope>NUCLEOTIDE SEQUENCE</scope>
    <source>
        <strain evidence="8">9284</strain>
    </source>
</reference>
<dbReference type="EC" id="2.7.4.8" evidence="2"/>
<dbReference type="EMBL" id="JARKIF010000014">
    <property type="protein sequence ID" value="KAJ7623350.1"/>
    <property type="molecule type" value="Genomic_DNA"/>
</dbReference>
<dbReference type="SMART" id="SM00072">
    <property type="entry name" value="GuKc"/>
    <property type="match status" value="1"/>
</dbReference>
<evidence type="ECO:0000259" key="7">
    <source>
        <dbReference type="PROSITE" id="PS50052"/>
    </source>
</evidence>
<dbReference type="FunFam" id="3.30.63.10:FF:000002">
    <property type="entry name" value="Guanylate kinase 1"/>
    <property type="match status" value="1"/>
</dbReference>
<dbReference type="GO" id="GO:0004385">
    <property type="term" value="F:GMP kinase activity"/>
    <property type="evidence" value="ECO:0007669"/>
    <property type="project" value="UniProtKB-EC"/>
</dbReference>
<dbReference type="Gene3D" id="3.30.63.10">
    <property type="entry name" value="Guanylate Kinase phosphate binding domain"/>
    <property type="match status" value="1"/>
</dbReference>
<dbReference type="InterPro" id="IPR027417">
    <property type="entry name" value="P-loop_NTPase"/>
</dbReference>
<feature type="domain" description="Guanylate kinase-like" evidence="7">
    <location>
        <begin position="8"/>
        <end position="201"/>
    </location>
</feature>
<evidence type="ECO:0000256" key="5">
    <source>
        <dbReference type="ARBA" id="ARBA00022777"/>
    </source>
</evidence>
<dbReference type="PANTHER" id="PTHR23117">
    <property type="entry name" value="GUANYLATE KINASE-RELATED"/>
    <property type="match status" value="1"/>
</dbReference>
<evidence type="ECO:0000313" key="9">
    <source>
        <dbReference type="Proteomes" id="UP001221142"/>
    </source>
</evidence>
<keyword evidence="8" id="KW-0378">Hydrolase</keyword>
<protein>
    <recommendedName>
        <fullName evidence="2">guanylate kinase</fullName>
        <ecNumber evidence="2">2.7.4.8</ecNumber>
    </recommendedName>
</protein>
<dbReference type="InterPro" id="IPR008144">
    <property type="entry name" value="Guanylate_kin-like_dom"/>
</dbReference>
<proteinExistence type="inferred from homology"/>
<dbReference type="InterPro" id="IPR008145">
    <property type="entry name" value="GK/Ca_channel_bsu"/>
</dbReference>
<keyword evidence="6" id="KW-0067">ATP-binding</keyword>
<keyword evidence="5" id="KW-0418">Kinase</keyword>
<keyword evidence="9" id="KW-1185">Reference proteome</keyword>
<dbReference type="PANTHER" id="PTHR23117:SF13">
    <property type="entry name" value="GUANYLATE KINASE"/>
    <property type="match status" value="1"/>
</dbReference>
<sequence length="248" mass="28128">MSKGVNFSRPLVISGPSGVGKSTLLTRLLDEFNKDASQPYFGFSVSHTTRGIRTDSKGKKEVHEQDYFFVDTDTFKDMIAKSQFIEYAEYSGNFYGTSFQTVSKAQVNDKRCLLDIESQGVRQIKRTGLKPIYLFICPPSLSALESRLRARGTGESEDTIQKRLKTAIKEIQYAKKPNAHHFVIVNDDLDRAYQIFRQVALGHRKGERAEGFELAEDRILFDDREKAGLVFEQVEDDAVDETLPPLED</sequence>
<evidence type="ECO:0000256" key="4">
    <source>
        <dbReference type="ARBA" id="ARBA00022741"/>
    </source>
</evidence>
<dbReference type="SUPFAM" id="SSF52540">
    <property type="entry name" value="P-loop containing nucleoside triphosphate hydrolases"/>
    <property type="match status" value="1"/>
</dbReference>
<evidence type="ECO:0000256" key="3">
    <source>
        <dbReference type="ARBA" id="ARBA00022679"/>
    </source>
</evidence>
<dbReference type="GO" id="GO:0016787">
    <property type="term" value="F:hydrolase activity"/>
    <property type="evidence" value="ECO:0007669"/>
    <property type="project" value="UniProtKB-KW"/>
</dbReference>
<dbReference type="PROSITE" id="PS50052">
    <property type="entry name" value="GUANYLATE_KINASE_2"/>
    <property type="match status" value="1"/>
</dbReference>
<organism evidence="8 9">
    <name type="scientific">Roridomyces roridus</name>
    <dbReference type="NCBI Taxonomy" id="1738132"/>
    <lineage>
        <taxon>Eukaryota</taxon>
        <taxon>Fungi</taxon>
        <taxon>Dikarya</taxon>
        <taxon>Basidiomycota</taxon>
        <taxon>Agaricomycotina</taxon>
        <taxon>Agaricomycetes</taxon>
        <taxon>Agaricomycetidae</taxon>
        <taxon>Agaricales</taxon>
        <taxon>Marasmiineae</taxon>
        <taxon>Mycenaceae</taxon>
        <taxon>Roridomyces</taxon>
    </lineage>
</organism>
<dbReference type="Gene3D" id="3.40.50.300">
    <property type="entry name" value="P-loop containing nucleotide triphosphate hydrolases"/>
    <property type="match status" value="1"/>
</dbReference>
<evidence type="ECO:0000256" key="6">
    <source>
        <dbReference type="ARBA" id="ARBA00022840"/>
    </source>
</evidence>
<keyword evidence="4" id="KW-0547">Nucleotide-binding</keyword>
<dbReference type="NCBIfam" id="TIGR03263">
    <property type="entry name" value="guanyl_kin"/>
    <property type="match status" value="1"/>
</dbReference>
<keyword evidence="3" id="KW-0808">Transferase</keyword>
<gene>
    <name evidence="8" type="ORF">FB45DRAFT_925359</name>
</gene>
<comment type="caution">
    <text evidence="8">The sequence shown here is derived from an EMBL/GenBank/DDBJ whole genome shotgun (WGS) entry which is preliminary data.</text>
</comment>
<evidence type="ECO:0000256" key="2">
    <source>
        <dbReference type="ARBA" id="ARBA00012961"/>
    </source>
</evidence>
<dbReference type="Proteomes" id="UP001221142">
    <property type="component" value="Unassembled WGS sequence"/>
</dbReference>
<dbReference type="AlphaFoldDB" id="A0AAD7BJS4"/>
<name>A0AAD7BJS4_9AGAR</name>
<comment type="similarity">
    <text evidence="1">Belongs to the guanylate kinase family.</text>
</comment>
<evidence type="ECO:0000256" key="1">
    <source>
        <dbReference type="ARBA" id="ARBA00005790"/>
    </source>
</evidence>
<evidence type="ECO:0000313" key="8">
    <source>
        <dbReference type="EMBL" id="KAJ7623350.1"/>
    </source>
</evidence>